<dbReference type="Gene3D" id="3.40.30.10">
    <property type="entry name" value="Glutaredoxin"/>
    <property type="match status" value="1"/>
</dbReference>
<dbReference type="EC" id="1.20.4.1" evidence="4"/>
<keyword evidence="2 4" id="KW-0560">Oxidoreductase</keyword>
<proteinExistence type="inferred from homology"/>
<name>A0ABT3ST51_9GAMM</name>
<reference evidence="5" key="1">
    <citation type="submission" date="2019-02" db="EMBL/GenBank/DDBJ databases">
        <authorList>
            <person name="Li S.-H."/>
        </authorList>
    </citation>
    <scope>NUCLEOTIDE SEQUENCE</scope>
    <source>
        <strain evidence="5">IMCC8485</strain>
    </source>
</reference>
<dbReference type="PROSITE" id="PS51353">
    <property type="entry name" value="ARSC"/>
    <property type="match status" value="1"/>
</dbReference>
<dbReference type="PANTHER" id="PTHR30041">
    <property type="entry name" value="ARSENATE REDUCTASE"/>
    <property type="match status" value="1"/>
</dbReference>
<evidence type="ECO:0000256" key="2">
    <source>
        <dbReference type="ARBA" id="ARBA00023002"/>
    </source>
</evidence>
<dbReference type="InterPro" id="IPR036249">
    <property type="entry name" value="Thioredoxin-like_sf"/>
</dbReference>
<dbReference type="CDD" id="cd03034">
    <property type="entry name" value="ArsC_ArsC"/>
    <property type="match status" value="1"/>
</dbReference>
<evidence type="ECO:0000313" key="6">
    <source>
        <dbReference type="Proteomes" id="UP001143307"/>
    </source>
</evidence>
<dbReference type="GO" id="GO:0008794">
    <property type="term" value="F:arsenate reductase (glutaredoxin) activity"/>
    <property type="evidence" value="ECO:0007669"/>
    <property type="project" value="UniProtKB-EC"/>
</dbReference>
<evidence type="ECO:0000256" key="4">
    <source>
        <dbReference type="RuleBase" id="RU362029"/>
    </source>
</evidence>
<accession>A0ABT3ST51</accession>
<sequence>MSDFTIYHNPRCSKSRATLGLLQENGIEPELVLYLESSPDAVELRSLLDKLGFSAAQLVRRGEEAYKAEGLGADSSEDELIAAMCRQPKLIERPIVVHENRAVLGRPPENILGLID</sequence>
<comment type="catalytic activity">
    <reaction evidence="4">
        <text>[glutaredoxin]-dithiol + arsenate + glutathione + H(+) = glutathionyl-S-S-[glutaredoxin] + arsenite + H2O</text>
        <dbReference type="Rhea" id="RHEA:22016"/>
        <dbReference type="Rhea" id="RHEA-COMP:10729"/>
        <dbReference type="Rhea" id="RHEA-COMP:17668"/>
        <dbReference type="ChEBI" id="CHEBI:15377"/>
        <dbReference type="ChEBI" id="CHEBI:15378"/>
        <dbReference type="ChEBI" id="CHEBI:29242"/>
        <dbReference type="ChEBI" id="CHEBI:29950"/>
        <dbReference type="ChEBI" id="CHEBI:48597"/>
        <dbReference type="ChEBI" id="CHEBI:57925"/>
        <dbReference type="ChEBI" id="CHEBI:146199"/>
        <dbReference type="EC" id="1.20.4.1"/>
    </reaction>
</comment>
<evidence type="ECO:0000256" key="1">
    <source>
        <dbReference type="ARBA" id="ARBA00007198"/>
    </source>
</evidence>
<gene>
    <name evidence="5" type="primary">arsC</name>
    <name evidence="5" type="ORF">EYC87_02445</name>
</gene>
<dbReference type="Pfam" id="PF03960">
    <property type="entry name" value="ArsC"/>
    <property type="match status" value="1"/>
</dbReference>
<dbReference type="Proteomes" id="UP001143307">
    <property type="component" value="Unassembled WGS sequence"/>
</dbReference>
<dbReference type="InterPro" id="IPR006659">
    <property type="entry name" value="Arsenate_reductase"/>
</dbReference>
<dbReference type="NCBIfam" id="TIGR00014">
    <property type="entry name" value="arsC"/>
    <property type="match status" value="1"/>
</dbReference>
<evidence type="ECO:0000256" key="3">
    <source>
        <dbReference type="PROSITE-ProRule" id="PRU01282"/>
    </source>
</evidence>
<comment type="similarity">
    <text evidence="1 3 4">Belongs to the ArsC family.</text>
</comment>
<dbReference type="SUPFAM" id="SSF52833">
    <property type="entry name" value="Thioredoxin-like"/>
    <property type="match status" value="1"/>
</dbReference>
<comment type="caution">
    <text evidence="5">The sequence shown here is derived from an EMBL/GenBank/DDBJ whole genome shotgun (WGS) entry which is preliminary data.</text>
</comment>
<dbReference type="InterPro" id="IPR006660">
    <property type="entry name" value="Arsenate_reductase-like"/>
</dbReference>
<dbReference type="PANTHER" id="PTHR30041:SF4">
    <property type="entry name" value="ARSENATE REDUCTASE"/>
    <property type="match status" value="1"/>
</dbReference>
<organism evidence="5 6">
    <name type="scientific">Candidatus Seongchinamella marina</name>
    <dbReference type="NCBI Taxonomy" id="2518990"/>
    <lineage>
        <taxon>Bacteria</taxon>
        <taxon>Pseudomonadati</taxon>
        <taxon>Pseudomonadota</taxon>
        <taxon>Gammaproteobacteria</taxon>
        <taxon>Cellvibrionales</taxon>
        <taxon>Halieaceae</taxon>
        <taxon>Seongchinamella</taxon>
    </lineage>
</organism>
<protein>
    <recommendedName>
        <fullName evidence="4">Arsenate reductase</fullName>
        <ecNumber evidence="4">1.20.4.1</ecNumber>
    </recommendedName>
</protein>
<evidence type="ECO:0000313" key="5">
    <source>
        <dbReference type="EMBL" id="MCX2972449.1"/>
    </source>
</evidence>
<dbReference type="RefSeq" id="WP_279251465.1">
    <property type="nucleotide sequence ID" value="NZ_SHNP01000001.1"/>
</dbReference>
<dbReference type="EMBL" id="SHNP01000001">
    <property type="protein sequence ID" value="MCX2972449.1"/>
    <property type="molecule type" value="Genomic_DNA"/>
</dbReference>
<keyword evidence="6" id="KW-1185">Reference proteome</keyword>